<evidence type="ECO:0000256" key="4">
    <source>
        <dbReference type="ARBA" id="ARBA00022989"/>
    </source>
</evidence>
<feature type="transmembrane region" description="Helical" evidence="6">
    <location>
        <begin position="175"/>
        <end position="196"/>
    </location>
</feature>
<dbReference type="AlphaFoldDB" id="A0ABD1SG65"/>
<dbReference type="EMBL" id="JBFOLK010000007">
    <property type="protein sequence ID" value="KAL2499731.1"/>
    <property type="molecule type" value="Genomic_DNA"/>
</dbReference>
<keyword evidence="3 6" id="KW-0256">Endoplasmic reticulum</keyword>
<dbReference type="PANTHER" id="PTHR10994:SF145">
    <property type="entry name" value="RETICULON-LIKE PROTEIN B13"/>
    <property type="match status" value="1"/>
</dbReference>
<reference evidence="9" key="1">
    <citation type="submission" date="2024-07" db="EMBL/GenBank/DDBJ databases">
        <title>Two chromosome-level genome assemblies of Korean endemic species Abeliophyllum distichum and Forsythia ovata (Oleaceae).</title>
        <authorList>
            <person name="Jang H."/>
        </authorList>
    </citation>
    <scope>NUCLEOTIDE SEQUENCE [LARGE SCALE GENOMIC DNA]</scope>
</reference>
<accession>A0ABD1SG65</accession>
<dbReference type="PANTHER" id="PTHR10994">
    <property type="entry name" value="RETICULON"/>
    <property type="match status" value="1"/>
</dbReference>
<evidence type="ECO:0000259" key="7">
    <source>
        <dbReference type="PROSITE" id="PS50845"/>
    </source>
</evidence>
<feature type="domain" description="Reticulon" evidence="7">
    <location>
        <begin position="51"/>
        <end position="244"/>
    </location>
</feature>
<evidence type="ECO:0000256" key="2">
    <source>
        <dbReference type="ARBA" id="ARBA00022692"/>
    </source>
</evidence>
<sequence>MSTTPESPTKAHLPVLVADESESLPETHLHDKPDVLESLPDAHLHNKSDFVRDVMLWRNKRLNFLVLLVATAIWLVIEIYGFNFITVASWVAMAIVSFMFVWGNIHRLVGKEAPDLSGMDITEQSAMESAKLFREQVEKVVQFMFHVGAEKEWYVFAGVVACLYALSLLANSINLLTLCYIGVVGGLTIPVIYVKYEHKIREHGERLKMKLQRLYVKIEEVMQKMKKKKKIAGEHKNMKEKKME</sequence>
<evidence type="ECO:0000256" key="6">
    <source>
        <dbReference type="RuleBase" id="RU363132"/>
    </source>
</evidence>
<feature type="transmembrane region" description="Helical" evidence="6">
    <location>
        <begin position="153"/>
        <end position="169"/>
    </location>
</feature>
<dbReference type="InterPro" id="IPR045064">
    <property type="entry name" value="Reticulon-like"/>
</dbReference>
<evidence type="ECO:0000256" key="3">
    <source>
        <dbReference type="ARBA" id="ARBA00022824"/>
    </source>
</evidence>
<evidence type="ECO:0000313" key="9">
    <source>
        <dbReference type="Proteomes" id="UP001604336"/>
    </source>
</evidence>
<dbReference type="InterPro" id="IPR003388">
    <property type="entry name" value="Reticulon"/>
</dbReference>
<dbReference type="Pfam" id="PF02453">
    <property type="entry name" value="Reticulon"/>
    <property type="match status" value="1"/>
</dbReference>
<keyword evidence="2 6" id="KW-0812">Transmembrane</keyword>
<dbReference type="PROSITE" id="PS50845">
    <property type="entry name" value="RETICULON"/>
    <property type="match status" value="1"/>
</dbReference>
<comment type="caution">
    <text evidence="8">The sequence shown here is derived from an EMBL/GenBank/DDBJ whole genome shotgun (WGS) entry which is preliminary data.</text>
</comment>
<protein>
    <recommendedName>
        <fullName evidence="6">Reticulon-like protein</fullName>
    </recommendedName>
</protein>
<evidence type="ECO:0000313" key="8">
    <source>
        <dbReference type="EMBL" id="KAL2499731.1"/>
    </source>
</evidence>
<evidence type="ECO:0000256" key="1">
    <source>
        <dbReference type="ARBA" id="ARBA00004477"/>
    </source>
</evidence>
<proteinExistence type="predicted"/>
<feature type="transmembrane region" description="Helical" evidence="6">
    <location>
        <begin position="62"/>
        <end position="81"/>
    </location>
</feature>
<dbReference type="GO" id="GO:0005789">
    <property type="term" value="C:endoplasmic reticulum membrane"/>
    <property type="evidence" value="ECO:0007669"/>
    <property type="project" value="UniProtKB-SubCell"/>
</dbReference>
<name>A0ABD1SG65_9LAMI</name>
<evidence type="ECO:0000256" key="5">
    <source>
        <dbReference type="ARBA" id="ARBA00023136"/>
    </source>
</evidence>
<keyword evidence="4 6" id="KW-1133">Transmembrane helix</keyword>
<organism evidence="8 9">
    <name type="scientific">Abeliophyllum distichum</name>
    <dbReference type="NCBI Taxonomy" id="126358"/>
    <lineage>
        <taxon>Eukaryota</taxon>
        <taxon>Viridiplantae</taxon>
        <taxon>Streptophyta</taxon>
        <taxon>Embryophyta</taxon>
        <taxon>Tracheophyta</taxon>
        <taxon>Spermatophyta</taxon>
        <taxon>Magnoliopsida</taxon>
        <taxon>eudicotyledons</taxon>
        <taxon>Gunneridae</taxon>
        <taxon>Pentapetalae</taxon>
        <taxon>asterids</taxon>
        <taxon>lamiids</taxon>
        <taxon>Lamiales</taxon>
        <taxon>Oleaceae</taxon>
        <taxon>Forsythieae</taxon>
        <taxon>Abeliophyllum</taxon>
    </lineage>
</organism>
<gene>
    <name evidence="8" type="ORF">Adt_25281</name>
</gene>
<feature type="transmembrane region" description="Helical" evidence="6">
    <location>
        <begin position="87"/>
        <end position="105"/>
    </location>
</feature>
<keyword evidence="5 6" id="KW-0472">Membrane</keyword>
<keyword evidence="9" id="KW-1185">Reference proteome</keyword>
<comment type="subcellular location">
    <subcellularLocation>
        <location evidence="1 6">Endoplasmic reticulum membrane</location>
        <topology evidence="1 6">Multi-pass membrane protein</topology>
    </subcellularLocation>
</comment>
<dbReference type="Proteomes" id="UP001604336">
    <property type="component" value="Unassembled WGS sequence"/>
</dbReference>